<organism evidence="3 4">
    <name type="scientific">Albidovulum litorale</name>
    <dbReference type="NCBI Taxonomy" id="2984134"/>
    <lineage>
        <taxon>Bacteria</taxon>
        <taxon>Pseudomonadati</taxon>
        <taxon>Pseudomonadota</taxon>
        <taxon>Alphaproteobacteria</taxon>
        <taxon>Rhodobacterales</taxon>
        <taxon>Paracoccaceae</taxon>
        <taxon>Albidovulum</taxon>
    </lineage>
</organism>
<feature type="transmembrane region" description="Helical" evidence="1">
    <location>
        <begin position="73"/>
        <end position="91"/>
    </location>
</feature>
<feature type="transmembrane region" description="Helical" evidence="1">
    <location>
        <begin position="169"/>
        <end position="195"/>
    </location>
</feature>
<keyword evidence="1" id="KW-0472">Membrane</keyword>
<evidence type="ECO:0000259" key="2">
    <source>
        <dbReference type="Pfam" id="PF14378"/>
    </source>
</evidence>
<keyword evidence="1" id="KW-1133">Transmembrane helix</keyword>
<sequence>MKRFFRIVMVYVSISFAITAIVRDLTVDLIALAGDATVQYASWLLAASIILLPLFLIVPFIIGRCRVVSNIRLAIYAILGSIFLQIGFAFLKSTFPMIVPFYADPSLANFDRWLHGGYGPWELAHWVGHYLPIDSLLPVYLWVWGTPAIALILIIAVTDRDDARTKRFVSLYLACWLVLGNVIALAGSSVGPVYYDALLGGDRFAGLHAALANSGVANSAIGRIQHLLWNAYAETGGGVGLGISAFPSVHVGIAALTALYMAERSRWLLLPGLVFLAITLFLSIYTGYHYAVDGYFSILFMVGMWFVLRRVTLTELTLPGLRATQNEMPVTTQ</sequence>
<dbReference type="RefSeq" id="WP_263741338.1">
    <property type="nucleotide sequence ID" value="NZ_JAOWKZ010000004.1"/>
</dbReference>
<evidence type="ECO:0000313" key="3">
    <source>
        <dbReference type="EMBL" id="MCV2874087.1"/>
    </source>
</evidence>
<keyword evidence="1" id="KW-0812">Transmembrane</keyword>
<feature type="transmembrane region" description="Helical" evidence="1">
    <location>
        <begin position="7"/>
        <end position="34"/>
    </location>
</feature>
<gene>
    <name evidence="3" type="ORF">OEZ71_17455</name>
</gene>
<dbReference type="Proteomes" id="UP001652564">
    <property type="component" value="Unassembled WGS sequence"/>
</dbReference>
<feature type="transmembrane region" description="Helical" evidence="1">
    <location>
        <begin position="294"/>
        <end position="312"/>
    </location>
</feature>
<feature type="transmembrane region" description="Helical" evidence="1">
    <location>
        <begin position="239"/>
        <end position="260"/>
    </location>
</feature>
<feature type="domain" description="Inositolphosphotransferase Aur1/Ipt1" evidence="2">
    <location>
        <begin position="107"/>
        <end position="302"/>
    </location>
</feature>
<feature type="transmembrane region" description="Helical" evidence="1">
    <location>
        <begin position="40"/>
        <end position="61"/>
    </location>
</feature>
<reference evidence="3 4" key="1">
    <citation type="submission" date="2022-10" db="EMBL/GenBank/DDBJ databases">
        <title>Defluviimonas sp. nov., isolated from ocean surface sediments.</title>
        <authorList>
            <person name="He W."/>
            <person name="Wang L."/>
            <person name="Zhang D.-F."/>
        </authorList>
    </citation>
    <scope>NUCLEOTIDE SEQUENCE [LARGE SCALE GENOMIC DNA]</scope>
    <source>
        <strain evidence="3 4">WL0050</strain>
    </source>
</reference>
<dbReference type="Pfam" id="PF14378">
    <property type="entry name" value="PAP2_3"/>
    <property type="match status" value="1"/>
</dbReference>
<feature type="transmembrane region" description="Helical" evidence="1">
    <location>
        <begin position="267"/>
        <end position="288"/>
    </location>
</feature>
<accession>A0ABT2ZST2</accession>
<dbReference type="InterPro" id="IPR026841">
    <property type="entry name" value="Aur1/Ipt1"/>
</dbReference>
<feature type="transmembrane region" description="Helical" evidence="1">
    <location>
        <begin position="139"/>
        <end position="157"/>
    </location>
</feature>
<keyword evidence="4" id="KW-1185">Reference proteome</keyword>
<proteinExistence type="predicted"/>
<dbReference type="EMBL" id="JAOWKZ010000004">
    <property type="protein sequence ID" value="MCV2874087.1"/>
    <property type="molecule type" value="Genomic_DNA"/>
</dbReference>
<protein>
    <submittedName>
        <fullName evidence="3">Phosphatase PAP2 family protein</fullName>
    </submittedName>
</protein>
<name>A0ABT2ZST2_9RHOB</name>
<evidence type="ECO:0000313" key="4">
    <source>
        <dbReference type="Proteomes" id="UP001652564"/>
    </source>
</evidence>
<evidence type="ECO:0000256" key="1">
    <source>
        <dbReference type="SAM" id="Phobius"/>
    </source>
</evidence>
<comment type="caution">
    <text evidence="3">The sequence shown here is derived from an EMBL/GenBank/DDBJ whole genome shotgun (WGS) entry which is preliminary data.</text>
</comment>